<name>A0A6C2C980_9LACO</name>
<dbReference type="Gene3D" id="1.10.10.10">
    <property type="entry name" value="Winged helix-like DNA-binding domain superfamily/Winged helix DNA-binding domain"/>
    <property type="match status" value="1"/>
</dbReference>
<sequence>MTKYSNEFKLKVIHEYLDGDIGFAALAEKYNIASKKNITEWVNQYEVTGSIGRIKNESYSFDFKKMVLEYSLNHSYSETSKRFKVFPSAVISSWRAKVDKFGYDGLKNKVRGKRTMPYDKRASDMSYEADQLAKVIEENRRLRMENAVLKKLNALVMQRTEKNKK</sequence>
<protein>
    <submittedName>
        <fullName evidence="1">Transposase</fullName>
    </submittedName>
</protein>
<dbReference type="RefSeq" id="WP_148622332.1">
    <property type="nucleotide sequence ID" value="NZ_SDGZ01000011.1"/>
</dbReference>
<dbReference type="Proteomes" id="UP000371977">
    <property type="component" value="Unassembled WGS sequence"/>
</dbReference>
<comment type="caution">
    <text evidence="1">The sequence shown here is derived from an EMBL/GenBank/DDBJ whole genome shotgun (WGS) entry which is preliminary data.</text>
</comment>
<dbReference type="EMBL" id="SDGZ01000011">
    <property type="protein sequence ID" value="TYC49993.1"/>
    <property type="molecule type" value="Genomic_DNA"/>
</dbReference>
<dbReference type="InterPro" id="IPR009057">
    <property type="entry name" value="Homeodomain-like_sf"/>
</dbReference>
<proteinExistence type="predicted"/>
<accession>A0A6C2C980</accession>
<dbReference type="PANTHER" id="PTHR33795:SF1">
    <property type="entry name" value="INSERTION ELEMENT IS150 PROTEIN INSJ"/>
    <property type="match status" value="1"/>
</dbReference>
<dbReference type="AlphaFoldDB" id="A0A6C2C980"/>
<evidence type="ECO:0000313" key="2">
    <source>
        <dbReference type="Proteomes" id="UP000371977"/>
    </source>
</evidence>
<organism evidence="1 2">
    <name type="scientific">Weissella muntiaci</name>
    <dbReference type="NCBI Taxonomy" id="2508881"/>
    <lineage>
        <taxon>Bacteria</taxon>
        <taxon>Bacillati</taxon>
        <taxon>Bacillota</taxon>
        <taxon>Bacilli</taxon>
        <taxon>Lactobacillales</taxon>
        <taxon>Lactobacillaceae</taxon>
        <taxon>Weissella</taxon>
    </lineage>
</organism>
<gene>
    <name evidence="1" type="ORF">ESZ50_04065</name>
</gene>
<dbReference type="SUPFAM" id="SSF46689">
    <property type="entry name" value="Homeodomain-like"/>
    <property type="match status" value="2"/>
</dbReference>
<reference evidence="1 2" key="1">
    <citation type="submission" date="2019-01" db="EMBL/GenBank/DDBJ databases">
        <title>Weissella sp. nov., a novel lactic acid bacterium isolated from animal feces.</title>
        <authorList>
            <person name="Wang L.-T."/>
        </authorList>
    </citation>
    <scope>NUCLEOTIDE SEQUENCE [LARGE SCALE GENOMIC DNA]</scope>
    <source>
        <strain evidence="1 2">8H-2</strain>
    </source>
</reference>
<evidence type="ECO:0000313" key="1">
    <source>
        <dbReference type="EMBL" id="TYC49993.1"/>
    </source>
</evidence>
<dbReference type="PANTHER" id="PTHR33795">
    <property type="entry name" value="INSERTION ELEMENT IS150 PROTEIN INSJ"/>
    <property type="match status" value="1"/>
</dbReference>
<dbReference type="OrthoDB" id="9781005at2"/>
<dbReference type="InterPro" id="IPR052057">
    <property type="entry name" value="IS150/IS1296_orfA-like"/>
</dbReference>
<dbReference type="InterPro" id="IPR036388">
    <property type="entry name" value="WH-like_DNA-bd_sf"/>
</dbReference>
<keyword evidence="2" id="KW-1185">Reference proteome</keyword>